<dbReference type="PRINTS" id="PR00380">
    <property type="entry name" value="KINESINHEAVY"/>
</dbReference>
<gene>
    <name evidence="9" type="ORF">A3770_07p48100</name>
</gene>
<reference evidence="9 10" key="1">
    <citation type="submission" date="2018-07" db="EMBL/GenBank/DDBJ databases">
        <title>The complete nuclear genome of the prasinophyte Chloropicon primus (CCMP1205).</title>
        <authorList>
            <person name="Pombert J.-F."/>
            <person name="Otis C."/>
            <person name="Turmel M."/>
            <person name="Lemieux C."/>
        </authorList>
    </citation>
    <scope>NUCLEOTIDE SEQUENCE [LARGE SCALE GENOMIC DNA]</scope>
    <source>
        <strain evidence="9 10">CCMP1205</strain>
    </source>
</reference>
<keyword evidence="2" id="KW-0963">Cytoplasm</keyword>
<dbReference type="GO" id="GO:0051231">
    <property type="term" value="P:spindle elongation"/>
    <property type="evidence" value="ECO:0007669"/>
    <property type="project" value="TreeGrafter"/>
</dbReference>
<evidence type="ECO:0000256" key="1">
    <source>
        <dbReference type="ARBA" id="ARBA00004245"/>
    </source>
</evidence>
<feature type="region of interest" description="Disordered" evidence="7">
    <location>
        <begin position="1053"/>
        <end position="1092"/>
    </location>
</feature>
<feature type="region of interest" description="Disordered" evidence="7">
    <location>
        <begin position="784"/>
        <end position="918"/>
    </location>
</feature>
<feature type="compositionally biased region" description="Acidic residues" evidence="7">
    <location>
        <begin position="887"/>
        <end position="896"/>
    </location>
</feature>
<dbReference type="Gene3D" id="3.40.850.10">
    <property type="entry name" value="Kinesin motor domain"/>
    <property type="match status" value="1"/>
</dbReference>
<dbReference type="EMBL" id="CP031040">
    <property type="protein sequence ID" value="QDZ22292.1"/>
    <property type="molecule type" value="Genomic_DNA"/>
</dbReference>
<dbReference type="SMART" id="SM00129">
    <property type="entry name" value="KISc"/>
    <property type="match status" value="1"/>
</dbReference>
<dbReference type="GO" id="GO:0007018">
    <property type="term" value="P:microtubule-based movement"/>
    <property type="evidence" value="ECO:0007669"/>
    <property type="project" value="InterPro"/>
</dbReference>
<dbReference type="PANTHER" id="PTHR47970">
    <property type="entry name" value="KINESIN-LIKE PROTEIN KIF11"/>
    <property type="match status" value="1"/>
</dbReference>
<evidence type="ECO:0000256" key="5">
    <source>
        <dbReference type="PROSITE-ProRule" id="PRU00283"/>
    </source>
</evidence>
<evidence type="ECO:0000313" key="9">
    <source>
        <dbReference type="EMBL" id="QDZ22292.1"/>
    </source>
</evidence>
<dbReference type="Pfam" id="PF00225">
    <property type="entry name" value="Kinesin"/>
    <property type="match status" value="1"/>
</dbReference>
<evidence type="ECO:0000256" key="3">
    <source>
        <dbReference type="ARBA" id="ARBA00023175"/>
    </source>
</evidence>
<feature type="binding site" evidence="5">
    <location>
        <begin position="156"/>
        <end position="163"/>
    </location>
    <ligand>
        <name>ATP</name>
        <dbReference type="ChEBI" id="CHEBI:30616"/>
    </ligand>
</feature>
<keyword evidence="10" id="KW-1185">Reference proteome</keyword>
<dbReference type="Proteomes" id="UP000316726">
    <property type="component" value="Chromosome 7"/>
</dbReference>
<evidence type="ECO:0000256" key="2">
    <source>
        <dbReference type="ARBA" id="ARBA00022490"/>
    </source>
</evidence>
<keyword evidence="4" id="KW-0206">Cytoskeleton</keyword>
<feature type="compositionally biased region" description="Basic and acidic residues" evidence="7">
    <location>
        <begin position="814"/>
        <end position="828"/>
    </location>
</feature>
<dbReference type="GO" id="GO:0008017">
    <property type="term" value="F:microtubule binding"/>
    <property type="evidence" value="ECO:0007669"/>
    <property type="project" value="InterPro"/>
</dbReference>
<dbReference type="GO" id="GO:0072686">
    <property type="term" value="C:mitotic spindle"/>
    <property type="evidence" value="ECO:0007669"/>
    <property type="project" value="TreeGrafter"/>
</dbReference>
<keyword evidence="5" id="KW-0067">ATP-binding</keyword>
<feature type="compositionally biased region" description="Low complexity" evidence="7">
    <location>
        <begin position="752"/>
        <end position="762"/>
    </location>
</feature>
<dbReference type="PROSITE" id="PS50067">
    <property type="entry name" value="KINESIN_MOTOR_2"/>
    <property type="match status" value="1"/>
</dbReference>
<dbReference type="GO" id="GO:0008574">
    <property type="term" value="F:plus-end-directed microtubule motor activity"/>
    <property type="evidence" value="ECO:0007669"/>
    <property type="project" value="TreeGrafter"/>
</dbReference>
<dbReference type="InterPro" id="IPR027417">
    <property type="entry name" value="P-loop_NTPase"/>
</dbReference>
<dbReference type="GO" id="GO:0090307">
    <property type="term" value="P:mitotic spindle assembly"/>
    <property type="evidence" value="ECO:0007669"/>
    <property type="project" value="TreeGrafter"/>
</dbReference>
<feature type="coiled-coil region" evidence="6">
    <location>
        <begin position="1110"/>
        <end position="1175"/>
    </location>
</feature>
<feature type="compositionally biased region" description="Gly residues" evidence="7">
    <location>
        <begin position="855"/>
        <end position="866"/>
    </location>
</feature>
<evidence type="ECO:0000256" key="4">
    <source>
        <dbReference type="ARBA" id="ARBA00023212"/>
    </source>
</evidence>
<accession>A0A5B8MSH0</accession>
<protein>
    <submittedName>
        <fullName evidence="9">Kinesin-like protein</fullName>
    </submittedName>
</protein>
<dbReference type="InterPro" id="IPR001752">
    <property type="entry name" value="Kinesin_motor_dom"/>
</dbReference>
<proteinExistence type="inferred from homology"/>
<feature type="region of interest" description="Disordered" evidence="7">
    <location>
        <begin position="715"/>
        <end position="765"/>
    </location>
</feature>
<feature type="region of interest" description="Disordered" evidence="7">
    <location>
        <begin position="583"/>
        <end position="616"/>
    </location>
</feature>
<feature type="region of interest" description="Disordered" evidence="7">
    <location>
        <begin position="497"/>
        <end position="522"/>
    </location>
</feature>
<comment type="similarity">
    <text evidence="5">Belongs to the TRAFAC class myosin-kinesin ATPase superfamily. Kinesin family.</text>
</comment>
<dbReference type="STRING" id="1764295.A0A5B8MSH0"/>
<evidence type="ECO:0000256" key="7">
    <source>
        <dbReference type="SAM" id="MobiDB-lite"/>
    </source>
</evidence>
<feature type="coiled-coil region" evidence="6">
    <location>
        <begin position="1014"/>
        <end position="1041"/>
    </location>
</feature>
<evidence type="ECO:0000313" key="10">
    <source>
        <dbReference type="Proteomes" id="UP000316726"/>
    </source>
</evidence>
<sequence>MQPTSGGSPYRYTPVTEDLVKLSAEIEKLSGRSLDGNESTGAADVTALVGVSHVACRICGKREEHEEEKEEEVVALRGQRAMVGGRSGMKAADMDVVAIRDPRAPSTATVEDAVRRYKVTRAFSPWTSQEKVYEDQGRHVADWVWRGFNATLISFGQQGTGKSYTLYNDGVSLSFPQERSLVGENDVDESCGLLMRILADLFSRMEKERREDGEAESKYAVGLSCWEILGSKTVDLLKPFSAYASPSRSERGRERESQGSDYGTIGISSLSEARACLNHARASSTNWYVDPTTRSLRTLPNRSHAFVRVVVFDRVRRTMAHLHVVDLCGSQSLATAAREGSLGKSFFRQSPSAGDGRGVVPRDMLSEHERERKGVNQQLLAFSRLVGEIAQQSDDREFTGSGAGAGEAHLSAVHLSARETKLTRELAPLLADDSRCFLLCSVSRSSSDYIDTANTLRVATRFVRISNACSKRVLSVDPQRFAFQDLSSILSVQEHSDPLSASHAEQASEDEFLGGSPLKVPKDMPRTRDFHRAAESPNQKSKSAAEVIHLTLSQVENIEQAANEIMETTKRVDRAMEASPIASRGLQRAEHGKQAGSSGPANSPGESEEQAEDEGSYYSSAFPKRQVPTYQDPILSGAVKFIHSSSSSSSSGGTYGGRSYDGRSRNDVGDHGEEHSSRAERTSEGYSYGSGASQFLNNAAKEAALQRLRELQGAERGADGIGLGLHSPVTSDETTDHRSKFGGASFPETSPSVSVVSSVKSVETQRKLDSLKQNFRSMYTELELPSEAIEDEGGESSNENEEHFEVGNEEEEDLPHARAKEMEKEGLRKTPSHGTVRDASISNARSETHFDFATGLGGQGEGKGGPAPGPAPGRSSMGLYGGRYEFEQDLGLDSGGDELKDEGQRQSSPSQSKRDYAELERAYDSLLKMIEREREAHVASQQKVKLLERDLLESQHTLSAQVDGQKLENVHLRSRCRQLEELVGFSPEVQDLSEIYQEFDQGDGKNTGLLGEIFVQLESEVDRVNEENALLREDLKNAHLSHAETVTLMHQKMSDLKDSTDSDLDSEEGEGAENEMDSDKEGDDAIGEKLDDETRDVLRAYRREQKELLSRHQKNKIQSLCKRLKKVEDELQEAKAEVAGYRKKDRKYAIQKRGVEDTIKRVGQLQRQLESKSQELIKCQLKFAESEGKCYTLSEEHAKMVQSVQKMQDKVDHSETVKRKYAEQLSWARKQVNRDEILRSLPPLPSGATEMDSHRLNSLATRKIQSAAGEICRRIRREPGLSPRVENMLDRLMQEVGLHVQERVVLARREALLLQMITGEHRAGLRRR</sequence>
<name>A0A5B8MSH0_9CHLO</name>
<dbReference type="OrthoDB" id="568026at2759"/>
<dbReference type="PANTHER" id="PTHR47970:SF12">
    <property type="entry name" value="KINESIN FAMILY MEMBER 11"/>
    <property type="match status" value="1"/>
</dbReference>
<evidence type="ECO:0000259" key="8">
    <source>
        <dbReference type="PROSITE" id="PS50067"/>
    </source>
</evidence>
<keyword evidence="5" id="KW-0547">Nucleotide-binding</keyword>
<feature type="domain" description="Kinesin motor" evidence="8">
    <location>
        <begin position="51"/>
        <end position="465"/>
    </location>
</feature>
<feature type="compositionally biased region" description="Basic and acidic residues" evidence="7">
    <location>
        <begin position="660"/>
        <end position="683"/>
    </location>
</feature>
<dbReference type="SUPFAM" id="SSF52540">
    <property type="entry name" value="P-loop containing nucleoside triphosphate hydrolases"/>
    <property type="match status" value="1"/>
</dbReference>
<keyword evidence="6" id="KW-0175">Coiled coil</keyword>
<dbReference type="GO" id="GO:0005524">
    <property type="term" value="F:ATP binding"/>
    <property type="evidence" value="ECO:0007669"/>
    <property type="project" value="UniProtKB-UniRule"/>
</dbReference>
<feature type="compositionally biased region" description="Polar residues" evidence="7">
    <location>
        <begin position="595"/>
        <end position="605"/>
    </location>
</feature>
<dbReference type="InterPro" id="IPR036961">
    <property type="entry name" value="Kinesin_motor_dom_sf"/>
</dbReference>
<feature type="region of interest" description="Disordered" evidence="7">
    <location>
        <begin position="643"/>
        <end position="690"/>
    </location>
</feature>
<organism evidence="9 10">
    <name type="scientific">Chloropicon primus</name>
    <dbReference type="NCBI Taxonomy" id="1764295"/>
    <lineage>
        <taxon>Eukaryota</taxon>
        <taxon>Viridiplantae</taxon>
        <taxon>Chlorophyta</taxon>
        <taxon>Chloropicophyceae</taxon>
        <taxon>Chloropicales</taxon>
        <taxon>Chloropicaceae</taxon>
        <taxon>Chloropicon</taxon>
    </lineage>
</organism>
<comment type="subcellular location">
    <subcellularLocation>
        <location evidence="1">Cytoplasm</location>
        <location evidence="1">Cytoskeleton</location>
    </subcellularLocation>
</comment>
<evidence type="ECO:0000256" key="6">
    <source>
        <dbReference type="SAM" id="Coils"/>
    </source>
</evidence>
<keyword evidence="3 5" id="KW-0505">Motor protein</keyword>
<dbReference type="InterPro" id="IPR047149">
    <property type="entry name" value="KIF11-like"/>
</dbReference>
<feature type="compositionally biased region" description="Acidic residues" evidence="7">
    <location>
        <begin position="1061"/>
        <end position="1092"/>
    </location>
</feature>
<feature type="compositionally biased region" description="Acidic residues" evidence="7">
    <location>
        <begin position="606"/>
        <end position="615"/>
    </location>
</feature>
<dbReference type="GO" id="GO:0005876">
    <property type="term" value="C:spindle microtubule"/>
    <property type="evidence" value="ECO:0007669"/>
    <property type="project" value="TreeGrafter"/>
</dbReference>